<dbReference type="InterPro" id="IPR012338">
    <property type="entry name" value="Beta-lactam/transpept-like"/>
</dbReference>
<dbReference type="SUPFAM" id="SSF56601">
    <property type="entry name" value="beta-lactamase/transpeptidase-like"/>
    <property type="match status" value="1"/>
</dbReference>
<keyword evidence="4" id="KW-0645">Protease</keyword>
<gene>
    <name evidence="4" type="primary">dacC_1</name>
    <name evidence="4" type="ORF">PS691_00450</name>
</gene>
<dbReference type="PROSITE" id="PS51257">
    <property type="entry name" value="PROKAR_LIPOPROTEIN"/>
    <property type="match status" value="1"/>
</dbReference>
<dbReference type="InterPro" id="IPR000667">
    <property type="entry name" value="Peptidase_S13"/>
</dbReference>
<dbReference type="EC" id="3.4.16.4" evidence="4"/>
<proteinExistence type="inferred from homology"/>
<dbReference type="EMBL" id="CABVHQ010000003">
    <property type="protein sequence ID" value="VVN71614.1"/>
    <property type="molecule type" value="Genomic_DNA"/>
</dbReference>
<evidence type="ECO:0000256" key="2">
    <source>
        <dbReference type="ARBA" id="ARBA00022801"/>
    </source>
</evidence>
<dbReference type="GO" id="GO:0009002">
    <property type="term" value="F:serine-type D-Ala-D-Ala carboxypeptidase activity"/>
    <property type="evidence" value="ECO:0007669"/>
    <property type="project" value="UniProtKB-EC"/>
</dbReference>
<dbReference type="Gene3D" id="3.40.710.10">
    <property type="entry name" value="DD-peptidase/beta-lactamase superfamily"/>
    <property type="match status" value="2"/>
</dbReference>
<dbReference type="NCBIfam" id="TIGR00666">
    <property type="entry name" value="PBP4"/>
    <property type="match status" value="1"/>
</dbReference>
<comment type="similarity">
    <text evidence="1">Belongs to the peptidase S13 family.</text>
</comment>
<name>A0A5E7A3Z6_PSEFL</name>
<evidence type="ECO:0000256" key="1">
    <source>
        <dbReference type="ARBA" id="ARBA00006096"/>
    </source>
</evidence>
<dbReference type="Gene3D" id="3.50.80.20">
    <property type="entry name" value="D-Ala-D-Ala carboxypeptidase C, peptidase S13"/>
    <property type="match status" value="1"/>
</dbReference>
<feature type="chain" id="PRO_5022826770" evidence="3">
    <location>
        <begin position="25"/>
        <end position="485"/>
    </location>
</feature>
<dbReference type="OrthoDB" id="9802627at2"/>
<dbReference type="PANTHER" id="PTHR30023">
    <property type="entry name" value="D-ALANYL-D-ALANINE CARBOXYPEPTIDASE"/>
    <property type="match status" value="1"/>
</dbReference>
<feature type="signal peptide" evidence="3">
    <location>
        <begin position="1"/>
        <end position="24"/>
    </location>
</feature>
<dbReference type="GO" id="GO:0000270">
    <property type="term" value="P:peptidoglycan metabolic process"/>
    <property type="evidence" value="ECO:0007669"/>
    <property type="project" value="TreeGrafter"/>
</dbReference>
<dbReference type="AlphaFoldDB" id="A0A5E7A3Z6"/>
<sequence precursor="true">MKTGQRTNATGLLIAASLLLSACANVPKAESTLALESVLADPTLDGAISSLTVRDANSGATLFQHNGDRRLLPASSLKLLTAAAAMDVLGADYRFTTQLLSNGQQLGSRLNGNLYLRGSGDPSIQAQDYRQLAMALARQGIKSVSGDLVIDDTAFDASRLGVDWAHDDEEKYYGAQISALSLSPNDDFDAGTVIVTVSASAIDGEPTLVSISPQNRTLTLLNRATVGPTNSISVNREHGSNQLTVSGTLPPGKQSRKWVSVWEPTRLVADVFKQALTEQGIEIRGQTLIGGVTAPGAIPLASHESPPLAQLLLPLLKLSNNSIAEVLLKAMGRKTVNAGTASAGVAAINGFLVRQGIDTELLVQVDGSGLSRRNLISTQSLTDLLLVVRKQPWFGSWYAALPIAGNPQRMLGGTLRNRLRNTPAENNLHAKTGSMGSVSSLSGYVSSANGRSLVFAMVSNNYLVDGDRIKILEDKVAVALAQWAN</sequence>
<dbReference type="GO" id="GO:0006508">
    <property type="term" value="P:proteolysis"/>
    <property type="evidence" value="ECO:0007669"/>
    <property type="project" value="InterPro"/>
</dbReference>
<evidence type="ECO:0000256" key="3">
    <source>
        <dbReference type="SAM" id="SignalP"/>
    </source>
</evidence>
<protein>
    <submittedName>
        <fullName evidence="4">D-alanyl-D-alanine carboxypeptidase DacC</fullName>
        <ecNumber evidence="4">3.4.16.4</ecNumber>
    </submittedName>
</protein>
<accession>A0A5E7A3Z6</accession>
<dbReference type="Proteomes" id="UP000337909">
    <property type="component" value="Unassembled WGS sequence"/>
</dbReference>
<dbReference type="PANTHER" id="PTHR30023:SF0">
    <property type="entry name" value="PENICILLIN-SENSITIVE CARBOXYPEPTIDASE A"/>
    <property type="match status" value="1"/>
</dbReference>
<keyword evidence="4" id="KW-0121">Carboxypeptidase</keyword>
<evidence type="ECO:0000313" key="5">
    <source>
        <dbReference type="Proteomes" id="UP000337909"/>
    </source>
</evidence>
<organism evidence="4 5">
    <name type="scientific">Pseudomonas fluorescens</name>
    <dbReference type="NCBI Taxonomy" id="294"/>
    <lineage>
        <taxon>Bacteria</taxon>
        <taxon>Pseudomonadati</taxon>
        <taxon>Pseudomonadota</taxon>
        <taxon>Gammaproteobacteria</taxon>
        <taxon>Pseudomonadales</taxon>
        <taxon>Pseudomonadaceae</taxon>
        <taxon>Pseudomonas</taxon>
    </lineage>
</organism>
<dbReference type="RefSeq" id="WP_150640571.1">
    <property type="nucleotide sequence ID" value="NZ_CABVHQ010000003.1"/>
</dbReference>
<keyword evidence="3" id="KW-0732">Signal</keyword>
<keyword evidence="2 4" id="KW-0378">Hydrolase</keyword>
<reference evidence="4 5" key="1">
    <citation type="submission" date="2019-09" db="EMBL/GenBank/DDBJ databases">
        <authorList>
            <person name="Chandra G."/>
            <person name="Truman W A."/>
        </authorList>
    </citation>
    <scope>NUCLEOTIDE SEQUENCE [LARGE SCALE GENOMIC DNA]</scope>
    <source>
        <strain evidence="4">PS691</strain>
    </source>
</reference>
<evidence type="ECO:0000313" key="4">
    <source>
        <dbReference type="EMBL" id="VVN71614.1"/>
    </source>
</evidence>
<dbReference type="Pfam" id="PF02113">
    <property type="entry name" value="Peptidase_S13"/>
    <property type="match status" value="1"/>
</dbReference>
<dbReference type="PRINTS" id="PR00922">
    <property type="entry name" value="DADACBPTASE3"/>
</dbReference>